<organism evidence="1 2">
    <name type="scientific">Hygrophoropsis aurantiaca</name>
    <dbReference type="NCBI Taxonomy" id="72124"/>
    <lineage>
        <taxon>Eukaryota</taxon>
        <taxon>Fungi</taxon>
        <taxon>Dikarya</taxon>
        <taxon>Basidiomycota</taxon>
        <taxon>Agaricomycotina</taxon>
        <taxon>Agaricomycetes</taxon>
        <taxon>Agaricomycetidae</taxon>
        <taxon>Boletales</taxon>
        <taxon>Coniophorineae</taxon>
        <taxon>Hygrophoropsidaceae</taxon>
        <taxon>Hygrophoropsis</taxon>
    </lineage>
</organism>
<protein>
    <submittedName>
        <fullName evidence="1">Uncharacterized protein</fullName>
    </submittedName>
</protein>
<dbReference type="EMBL" id="MU267642">
    <property type="protein sequence ID" value="KAH7912860.1"/>
    <property type="molecule type" value="Genomic_DNA"/>
</dbReference>
<accession>A0ACB8AI38</accession>
<evidence type="ECO:0000313" key="1">
    <source>
        <dbReference type="EMBL" id="KAH7912860.1"/>
    </source>
</evidence>
<comment type="caution">
    <text evidence="1">The sequence shown here is derived from an EMBL/GenBank/DDBJ whole genome shotgun (WGS) entry which is preliminary data.</text>
</comment>
<proteinExistence type="predicted"/>
<sequence>MNKLRKPFKSTTPTPTSETLRNNLSQTDALSWTENPSTQMSRTLQLATASLNTRTASQSNGHQVTRKDPARVYVAARPQTIVEQYWAARALTAETALKTRIVHAQELKNLRSSTDNKHAREMSALVHASEVRQSKLEKFVVVLLGSVLLLFLAIVYILLRHAGQSPPRSSHFTIPILSPFASVVEHETGVIGAKTVTIFVLVLGALAYGIFRHWMTQTRR</sequence>
<reference evidence="1" key="1">
    <citation type="journal article" date="2021" name="New Phytol.">
        <title>Evolutionary innovations through gain and loss of genes in the ectomycorrhizal Boletales.</title>
        <authorList>
            <person name="Wu G."/>
            <person name="Miyauchi S."/>
            <person name="Morin E."/>
            <person name="Kuo A."/>
            <person name="Drula E."/>
            <person name="Varga T."/>
            <person name="Kohler A."/>
            <person name="Feng B."/>
            <person name="Cao Y."/>
            <person name="Lipzen A."/>
            <person name="Daum C."/>
            <person name="Hundley H."/>
            <person name="Pangilinan J."/>
            <person name="Johnson J."/>
            <person name="Barry K."/>
            <person name="LaButti K."/>
            <person name="Ng V."/>
            <person name="Ahrendt S."/>
            <person name="Min B."/>
            <person name="Choi I.G."/>
            <person name="Park H."/>
            <person name="Plett J.M."/>
            <person name="Magnuson J."/>
            <person name="Spatafora J.W."/>
            <person name="Nagy L.G."/>
            <person name="Henrissat B."/>
            <person name="Grigoriev I.V."/>
            <person name="Yang Z.L."/>
            <person name="Xu J."/>
            <person name="Martin F.M."/>
        </authorList>
    </citation>
    <scope>NUCLEOTIDE SEQUENCE</scope>
    <source>
        <strain evidence="1">ATCC 28755</strain>
    </source>
</reference>
<evidence type="ECO:0000313" key="2">
    <source>
        <dbReference type="Proteomes" id="UP000790377"/>
    </source>
</evidence>
<keyword evidence="2" id="KW-1185">Reference proteome</keyword>
<dbReference type="Proteomes" id="UP000790377">
    <property type="component" value="Unassembled WGS sequence"/>
</dbReference>
<gene>
    <name evidence="1" type="ORF">BJ138DRAFT_1082811</name>
</gene>
<name>A0ACB8AI38_9AGAM</name>